<evidence type="ECO:0000313" key="1">
    <source>
        <dbReference type="EMBL" id="KKL12819.1"/>
    </source>
</evidence>
<protein>
    <submittedName>
        <fullName evidence="1">Uncharacterized protein</fullName>
    </submittedName>
</protein>
<comment type="caution">
    <text evidence="1">The sequence shown here is derived from an EMBL/GenBank/DDBJ whole genome shotgun (WGS) entry which is preliminary data.</text>
</comment>
<gene>
    <name evidence="1" type="ORF">LCGC14_2531980</name>
</gene>
<dbReference type="EMBL" id="LAZR01041110">
    <property type="protein sequence ID" value="KKL12819.1"/>
    <property type="molecule type" value="Genomic_DNA"/>
</dbReference>
<proteinExistence type="predicted"/>
<dbReference type="AlphaFoldDB" id="A0A0F9ATA3"/>
<name>A0A0F9ATA3_9ZZZZ</name>
<sequence length="70" mass="8208">MTKTKTINYSLMITIGKRTRSIPSRWFSVNGGSYETLKNARAALKRCQKHRDNKNYSMWIEKVTIIIEEV</sequence>
<organism evidence="1">
    <name type="scientific">marine sediment metagenome</name>
    <dbReference type="NCBI Taxonomy" id="412755"/>
    <lineage>
        <taxon>unclassified sequences</taxon>
        <taxon>metagenomes</taxon>
        <taxon>ecological metagenomes</taxon>
    </lineage>
</organism>
<reference evidence="1" key="1">
    <citation type="journal article" date="2015" name="Nature">
        <title>Complex archaea that bridge the gap between prokaryotes and eukaryotes.</title>
        <authorList>
            <person name="Spang A."/>
            <person name="Saw J.H."/>
            <person name="Jorgensen S.L."/>
            <person name="Zaremba-Niedzwiedzka K."/>
            <person name="Martijn J."/>
            <person name="Lind A.E."/>
            <person name="van Eijk R."/>
            <person name="Schleper C."/>
            <person name="Guy L."/>
            <person name="Ettema T.J."/>
        </authorList>
    </citation>
    <scope>NUCLEOTIDE SEQUENCE</scope>
</reference>
<accession>A0A0F9ATA3</accession>